<dbReference type="SMART" id="SM00450">
    <property type="entry name" value="RHOD"/>
    <property type="match status" value="1"/>
</dbReference>
<dbReference type="Gene3D" id="3.40.250.10">
    <property type="entry name" value="Rhodanese-like domain"/>
    <property type="match status" value="1"/>
</dbReference>
<dbReference type="GO" id="GO:0005524">
    <property type="term" value="F:ATP binding"/>
    <property type="evidence" value="ECO:0007669"/>
    <property type="project" value="UniProtKB-KW"/>
</dbReference>
<keyword evidence="6" id="KW-1185">Reference proteome</keyword>
<dbReference type="Pfam" id="PF00899">
    <property type="entry name" value="ThiF"/>
    <property type="match status" value="1"/>
</dbReference>
<dbReference type="Pfam" id="PF00581">
    <property type="entry name" value="Rhodanese"/>
    <property type="match status" value="1"/>
</dbReference>
<evidence type="ECO:0000256" key="3">
    <source>
        <dbReference type="ARBA" id="ARBA00022840"/>
    </source>
</evidence>
<dbReference type="Gene3D" id="3.40.50.720">
    <property type="entry name" value="NAD(P)-binding Rossmann-like Domain"/>
    <property type="match status" value="1"/>
</dbReference>
<feature type="domain" description="Rhodanese" evidence="4">
    <location>
        <begin position="287"/>
        <end position="380"/>
    </location>
</feature>
<dbReference type="FunFam" id="3.40.50.720:FF:000033">
    <property type="entry name" value="Adenylyltransferase and sulfurtransferase MOCS3"/>
    <property type="match status" value="1"/>
</dbReference>
<evidence type="ECO:0000313" key="5">
    <source>
        <dbReference type="EMBL" id="QCY47672.1"/>
    </source>
</evidence>
<dbReference type="AlphaFoldDB" id="A0A5B7WUY6"/>
<dbReference type="GO" id="GO:0008146">
    <property type="term" value="F:sulfotransferase activity"/>
    <property type="evidence" value="ECO:0007669"/>
    <property type="project" value="TreeGrafter"/>
</dbReference>
<dbReference type="GO" id="GO:0008641">
    <property type="term" value="F:ubiquitin-like modifier activating enzyme activity"/>
    <property type="evidence" value="ECO:0007669"/>
    <property type="project" value="InterPro"/>
</dbReference>
<dbReference type="PANTHER" id="PTHR10953">
    <property type="entry name" value="UBIQUITIN-ACTIVATING ENZYME E1"/>
    <property type="match status" value="1"/>
</dbReference>
<sequence length="382" mass="41237">MSPLEPLVAPGPELTPDQLARYSRHLTLPGVGPEGQRRIRNARVLVVGAGGLGAPIINYLVAAGVGQLSVIDDDVVEASNLQRQVIHRHQDLGRAKAESARQAALRLDPQANLTAVVDKLTRHNAVELFAAHDLVLDGTDNFATRYLSNDAAELSGTPLIWGTIFRFSGQVSVFAPGRGPMLRDLFPEIPDADSVPSCAEGGVFGALCGVVGSTMAAEALKLICGIGEPLIGRFWRYDALQATTDILRFAADPHRQPVTELQDYEHGCALPATVRQIDAGQLQDGQGRNQVLVVDVREAWEREMGSIPGSVHIPLERLTEQGWAALDGLATADQLVLVCKSGVRSQRAARILSEERPDAQVFSLQGGTVQWFEQVRGRTLVY</sequence>
<evidence type="ECO:0000259" key="4">
    <source>
        <dbReference type="PROSITE" id="PS50206"/>
    </source>
</evidence>
<dbReference type="SUPFAM" id="SSF69572">
    <property type="entry name" value="Activating enzymes of the ubiquitin-like proteins"/>
    <property type="match status" value="1"/>
</dbReference>
<keyword evidence="2" id="KW-0547">Nucleotide-binding</keyword>
<keyword evidence="3" id="KW-0067">ATP-binding</keyword>
<protein>
    <submittedName>
        <fullName evidence="5">Molybdopterin biosynthesis-like protein MoeZ</fullName>
    </submittedName>
</protein>
<proteinExistence type="predicted"/>
<gene>
    <name evidence="5" type="ORF">GcLGCM259_1957</name>
</gene>
<dbReference type="GO" id="GO:0005829">
    <property type="term" value="C:cytosol"/>
    <property type="evidence" value="ECO:0007669"/>
    <property type="project" value="TreeGrafter"/>
</dbReference>
<dbReference type="InterPro" id="IPR036873">
    <property type="entry name" value="Rhodanese-like_dom_sf"/>
</dbReference>
<dbReference type="InterPro" id="IPR000594">
    <property type="entry name" value="ThiF_NAD_FAD-bd"/>
</dbReference>
<dbReference type="InterPro" id="IPR045886">
    <property type="entry name" value="ThiF/MoeB/HesA"/>
</dbReference>
<dbReference type="CDD" id="cd00757">
    <property type="entry name" value="ThiF_MoeB_HesA_family"/>
    <property type="match status" value="1"/>
</dbReference>
<organism evidence="5 6">
    <name type="scientific">Glutamicibacter creatinolyticus</name>
    <dbReference type="NCBI Taxonomy" id="162496"/>
    <lineage>
        <taxon>Bacteria</taxon>
        <taxon>Bacillati</taxon>
        <taxon>Actinomycetota</taxon>
        <taxon>Actinomycetes</taxon>
        <taxon>Micrococcales</taxon>
        <taxon>Micrococcaceae</taxon>
        <taxon>Glutamicibacter</taxon>
    </lineage>
</organism>
<dbReference type="KEGG" id="gcr:GcLGCM259_1957"/>
<dbReference type="GO" id="GO:0016779">
    <property type="term" value="F:nucleotidyltransferase activity"/>
    <property type="evidence" value="ECO:0007669"/>
    <property type="project" value="TreeGrafter"/>
</dbReference>
<name>A0A5B7WUY6_9MICC</name>
<dbReference type="CDD" id="cd00158">
    <property type="entry name" value="RHOD"/>
    <property type="match status" value="1"/>
</dbReference>
<dbReference type="EMBL" id="CP034412">
    <property type="protein sequence ID" value="QCY47672.1"/>
    <property type="molecule type" value="Genomic_DNA"/>
</dbReference>
<reference evidence="5 6" key="1">
    <citation type="submission" date="2018-12" db="EMBL/GenBank/DDBJ databases">
        <title>Complete Genome Sequence of Glutamicibacter creatinolyticus strain LGCM259,isolated from an abscess of a 12-year-old mare in Italy.</title>
        <authorList>
            <person name="Santos R.G."/>
            <person name="Silva A.L."/>
            <person name="Seyffert N."/>
            <person name="Castro T.L.P."/>
            <person name="Attili A.R."/>
            <person name="Rifici C."/>
            <person name="Mazzullo G."/>
            <person name="Brenig B."/>
            <person name="Venanzi F."/>
            <person name="Azevedo V."/>
        </authorList>
    </citation>
    <scope>NUCLEOTIDE SEQUENCE [LARGE SCALE GENOMIC DNA]</scope>
    <source>
        <strain evidence="5 6">LGCM 259</strain>
    </source>
</reference>
<keyword evidence="1" id="KW-0808">Transferase</keyword>
<dbReference type="Proteomes" id="UP000307000">
    <property type="component" value="Chromosome"/>
</dbReference>
<evidence type="ECO:0000256" key="1">
    <source>
        <dbReference type="ARBA" id="ARBA00022679"/>
    </source>
</evidence>
<dbReference type="InterPro" id="IPR035985">
    <property type="entry name" value="Ubiquitin-activating_enz"/>
</dbReference>
<dbReference type="PANTHER" id="PTHR10953:SF102">
    <property type="entry name" value="ADENYLYLTRANSFERASE AND SULFURTRANSFERASE MOCS3"/>
    <property type="match status" value="1"/>
</dbReference>
<dbReference type="RefSeq" id="WP_138926530.1">
    <property type="nucleotide sequence ID" value="NZ_CP034412.1"/>
</dbReference>
<dbReference type="GO" id="GO:0004792">
    <property type="term" value="F:thiosulfate-cyanide sulfurtransferase activity"/>
    <property type="evidence" value="ECO:0007669"/>
    <property type="project" value="TreeGrafter"/>
</dbReference>
<accession>A0A5B7WUY6</accession>
<dbReference type="PROSITE" id="PS50206">
    <property type="entry name" value="RHODANESE_3"/>
    <property type="match status" value="1"/>
</dbReference>
<evidence type="ECO:0000256" key="2">
    <source>
        <dbReference type="ARBA" id="ARBA00022741"/>
    </source>
</evidence>
<dbReference type="InterPro" id="IPR001763">
    <property type="entry name" value="Rhodanese-like_dom"/>
</dbReference>
<evidence type="ECO:0000313" key="6">
    <source>
        <dbReference type="Proteomes" id="UP000307000"/>
    </source>
</evidence>